<gene>
    <name evidence="4" type="ORF">WMSIL1_LOCUS3007</name>
</gene>
<name>A0A564Y769_HYMDI</name>
<dbReference type="PANTHER" id="PTHR15241:SF304">
    <property type="entry name" value="RRM DOMAIN-CONTAINING PROTEIN"/>
    <property type="match status" value="1"/>
</dbReference>
<keyword evidence="1" id="KW-0694">RNA-binding</keyword>
<feature type="region of interest" description="Disordered" evidence="2">
    <location>
        <begin position="431"/>
        <end position="455"/>
    </location>
</feature>
<dbReference type="GO" id="GO:0003723">
    <property type="term" value="F:RNA binding"/>
    <property type="evidence" value="ECO:0007669"/>
    <property type="project" value="UniProtKB-UniRule"/>
</dbReference>
<dbReference type="Gene3D" id="3.30.40.10">
    <property type="entry name" value="Zinc/RING finger domain, C3HC4 (zinc finger)"/>
    <property type="match status" value="1"/>
</dbReference>
<evidence type="ECO:0000313" key="5">
    <source>
        <dbReference type="Proteomes" id="UP000321570"/>
    </source>
</evidence>
<sequence>MKPIARLIGILDHARPALLIPILLMEPTSESLKCGVCLKPIKDPYKLPCGHTFCLRPCLLAHAKAVTARCIICHLDFNAKDLRPNYQLAAILHLRLQEVSEMANNSSETPKSMDLQEKNDQTRCSACRKSTDAGRLEYCRHCHRSVCSECMDKHFDSYSLPIRIQLTSLQRKETRLSMKLKNLKAKLAETPSSLTSSKANIISELDKAIFQLNSAVIQSVDNATTKVESLDTDGLIALNDKAKKLLDNSFDRKKVGKVYEKLEDNKLKLEDAAKIFLYLKNTEKETKNLLDSLNPLPTMPVMQLELSDRVQQNIETLGELDLLMRDGSVISSPLSHCAGRLMRKDPSTARISTVKVFVGGLKKTHTEEQLKRHFESNYGPLVDCFVARDPDTKESRCFGFVTFKENNHASRALAEFPHFIEGAPIQVRPYKLGQTNNNKTPIGGGSSRKDQQKPGKHRIVVIGISDTATRDSINTALSEIGPVRNVDMESERGFAIVNFEKPETVDLAVHFSTIKIDDSNCKIYPYNIGKQVIKDREGGKGSSSQHIDGLRLFVGNLNPSVNKEMLREYFSKFGSVTKVDIIYEKGSTNPRGIAFVNMSKKQEVEEVLNRRPHLLNGKQIIVRLAHMKDSVQATSLGNAELTAETQMIIHDIPVNTSRQDLLECFSKFGGITALRLDDKRRKGFLNFSSAEALLAAVESSPHQVRNDDLRVSLANDSVVNSSKSEETLDIYVGDISPLTTEFDLKVYFGQFGNVLKANVVKQRTQLYGIVRMASFKEVQKAMSLIAPKICGYWVTIRPFYSKLDAASHKIKVRRAKIKVENQIITGASESTAAVRNKPASVPLSLTSLRRRALYQRRTSRLYKLRNEKNDDGSEIENPSLFLKSIFGDANL</sequence>
<dbReference type="AlphaFoldDB" id="A0A564Y769"/>
<dbReference type="PANTHER" id="PTHR15241">
    <property type="entry name" value="TRANSFORMER-2-RELATED"/>
    <property type="match status" value="1"/>
</dbReference>
<dbReference type="InterPro" id="IPR013083">
    <property type="entry name" value="Znf_RING/FYVE/PHD"/>
</dbReference>
<protein>
    <recommendedName>
        <fullName evidence="3">RRM domain-containing protein</fullName>
    </recommendedName>
</protein>
<evidence type="ECO:0000256" key="2">
    <source>
        <dbReference type="SAM" id="MobiDB-lite"/>
    </source>
</evidence>
<dbReference type="SUPFAM" id="SSF57850">
    <property type="entry name" value="RING/U-box"/>
    <property type="match status" value="1"/>
</dbReference>
<accession>A0A564Y769</accession>
<dbReference type="EMBL" id="CABIJS010000088">
    <property type="protein sequence ID" value="VUZ42374.1"/>
    <property type="molecule type" value="Genomic_DNA"/>
</dbReference>
<feature type="domain" description="RRM" evidence="3">
    <location>
        <begin position="645"/>
        <end position="716"/>
    </location>
</feature>
<organism evidence="4 5">
    <name type="scientific">Hymenolepis diminuta</name>
    <name type="common">Rat tapeworm</name>
    <dbReference type="NCBI Taxonomy" id="6216"/>
    <lineage>
        <taxon>Eukaryota</taxon>
        <taxon>Metazoa</taxon>
        <taxon>Spiralia</taxon>
        <taxon>Lophotrochozoa</taxon>
        <taxon>Platyhelminthes</taxon>
        <taxon>Cestoda</taxon>
        <taxon>Eucestoda</taxon>
        <taxon>Cyclophyllidea</taxon>
        <taxon>Hymenolepididae</taxon>
        <taxon>Hymenolepis</taxon>
    </lineage>
</organism>
<keyword evidence="5" id="KW-1185">Reference proteome</keyword>
<feature type="domain" description="RRM" evidence="3">
    <location>
        <begin position="457"/>
        <end position="532"/>
    </location>
</feature>
<dbReference type="CDD" id="cd16449">
    <property type="entry name" value="RING-HC"/>
    <property type="match status" value="1"/>
</dbReference>
<dbReference type="Pfam" id="PF00076">
    <property type="entry name" value="RRM_1"/>
    <property type="match status" value="5"/>
</dbReference>
<reference evidence="4 5" key="1">
    <citation type="submission" date="2019-07" db="EMBL/GenBank/DDBJ databases">
        <authorList>
            <person name="Jastrzebski P J."/>
            <person name="Paukszto L."/>
            <person name="Jastrzebski P J."/>
        </authorList>
    </citation>
    <scope>NUCLEOTIDE SEQUENCE [LARGE SCALE GENOMIC DNA]</scope>
    <source>
        <strain evidence="4 5">WMS-il1</strain>
    </source>
</reference>
<dbReference type="Gene3D" id="3.30.70.330">
    <property type="match status" value="5"/>
</dbReference>
<evidence type="ECO:0000313" key="4">
    <source>
        <dbReference type="EMBL" id="VUZ42374.1"/>
    </source>
</evidence>
<dbReference type="InterPro" id="IPR000504">
    <property type="entry name" value="RRM_dom"/>
</dbReference>
<dbReference type="InterPro" id="IPR012677">
    <property type="entry name" value="Nucleotide-bd_a/b_plait_sf"/>
</dbReference>
<dbReference type="SMART" id="SM00360">
    <property type="entry name" value="RRM"/>
    <property type="match status" value="5"/>
</dbReference>
<evidence type="ECO:0000259" key="3">
    <source>
        <dbReference type="PROSITE" id="PS50102"/>
    </source>
</evidence>
<proteinExistence type="predicted"/>
<dbReference type="InterPro" id="IPR035979">
    <property type="entry name" value="RBD_domain_sf"/>
</dbReference>
<feature type="domain" description="RRM" evidence="3">
    <location>
        <begin position="728"/>
        <end position="817"/>
    </location>
</feature>
<feature type="domain" description="RRM" evidence="3">
    <location>
        <begin position="354"/>
        <end position="437"/>
    </location>
</feature>
<dbReference type="PROSITE" id="PS50102">
    <property type="entry name" value="RRM"/>
    <property type="match status" value="5"/>
</dbReference>
<dbReference type="SUPFAM" id="SSF54928">
    <property type="entry name" value="RNA-binding domain, RBD"/>
    <property type="match status" value="4"/>
</dbReference>
<feature type="domain" description="RRM" evidence="3">
    <location>
        <begin position="550"/>
        <end position="629"/>
    </location>
</feature>
<evidence type="ECO:0000256" key="1">
    <source>
        <dbReference type="PROSITE-ProRule" id="PRU00176"/>
    </source>
</evidence>
<dbReference type="CDD" id="cd00590">
    <property type="entry name" value="RRM_SF"/>
    <property type="match status" value="1"/>
</dbReference>
<dbReference type="Proteomes" id="UP000321570">
    <property type="component" value="Unassembled WGS sequence"/>
</dbReference>